<evidence type="ECO:0008006" key="3">
    <source>
        <dbReference type="Google" id="ProtNLM"/>
    </source>
</evidence>
<dbReference type="GO" id="GO:0016491">
    <property type="term" value="F:oxidoreductase activity"/>
    <property type="evidence" value="ECO:0007669"/>
    <property type="project" value="InterPro"/>
</dbReference>
<sequence length="94" mass="9557">MAHDPATSSCCHAPAPAGRTDLLATTATTTATATTTTTGDDVAQCPVMPGSTVNKADAEAAGLVRDHEGQRYWLCCAGCGPRFDADPAKYAVTA</sequence>
<comment type="caution">
    <text evidence="1">The sequence shown here is derived from an EMBL/GenBank/DDBJ whole genome shotgun (WGS) entry which is preliminary data.</text>
</comment>
<organism evidence="1 2">
    <name type="scientific">Cellulomonas fimi</name>
    <dbReference type="NCBI Taxonomy" id="1708"/>
    <lineage>
        <taxon>Bacteria</taxon>
        <taxon>Bacillati</taxon>
        <taxon>Actinomycetota</taxon>
        <taxon>Actinomycetes</taxon>
        <taxon>Micrococcales</taxon>
        <taxon>Cellulomonadaceae</taxon>
        <taxon>Cellulomonas</taxon>
    </lineage>
</organism>
<dbReference type="EMBL" id="JABCJJ010000008">
    <property type="protein sequence ID" value="NMR20015.1"/>
    <property type="molecule type" value="Genomic_DNA"/>
</dbReference>
<evidence type="ECO:0000313" key="1">
    <source>
        <dbReference type="EMBL" id="NMR20015.1"/>
    </source>
</evidence>
<dbReference type="RefSeq" id="WP_169324394.1">
    <property type="nucleotide sequence ID" value="NZ_JABCJJ010000008.1"/>
</dbReference>
<name>A0A7Y0LXY0_CELFI</name>
<keyword evidence="2" id="KW-1185">Reference proteome</keyword>
<protein>
    <recommendedName>
        <fullName evidence="3">YHS domain-containing protein</fullName>
    </recommendedName>
</protein>
<dbReference type="Proteomes" id="UP000562124">
    <property type="component" value="Unassembled WGS sequence"/>
</dbReference>
<proteinExistence type="predicted"/>
<dbReference type="Gene3D" id="1.10.620.20">
    <property type="entry name" value="Ribonucleotide Reductase, subunit A"/>
    <property type="match status" value="1"/>
</dbReference>
<reference evidence="1 2" key="1">
    <citation type="submission" date="2020-04" db="EMBL/GenBank/DDBJ databases">
        <title>Sequencing and Assembly of C. fimi.</title>
        <authorList>
            <person name="Ramsey A.R."/>
        </authorList>
    </citation>
    <scope>NUCLEOTIDE SEQUENCE [LARGE SCALE GENOMIC DNA]</scope>
    <source>
        <strain evidence="1 2">SB</strain>
    </source>
</reference>
<evidence type="ECO:0000313" key="2">
    <source>
        <dbReference type="Proteomes" id="UP000562124"/>
    </source>
</evidence>
<dbReference type="InterPro" id="IPR012348">
    <property type="entry name" value="RNR-like"/>
</dbReference>
<accession>A0A7Y0LXY0</accession>
<dbReference type="AlphaFoldDB" id="A0A7Y0LXY0"/>
<gene>
    <name evidence="1" type="ORF">HIR71_07225</name>
</gene>